<evidence type="ECO:0000313" key="2">
    <source>
        <dbReference type="EMBL" id="VAX22283.1"/>
    </source>
</evidence>
<dbReference type="Pfam" id="PF01521">
    <property type="entry name" value="Fe-S_biosyn"/>
    <property type="match status" value="1"/>
</dbReference>
<dbReference type="AlphaFoldDB" id="A0A3B1CC76"/>
<reference evidence="2" key="1">
    <citation type="submission" date="2018-06" db="EMBL/GenBank/DDBJ databases">
        <authorList>
            <person name="Zhirakovskaya E."/>
        </authorList>
    </citation>
    <scope>NUCLEOTIDE SEQUENCE</scope>
</reference>
<proteinExistence type="predicted"/>
<dbReference type="GO" id="GO:0005506">
    <property type="term" value="F:iron ion binding"/>
    <property type="evidence" value="ECO:0007669"/>
    <property type="project" value="TreeGrafter"/>
</dbReference>
<dbReference type="SUPFAM" id="SSF89360">
    <property type="entry name" value="HesB-like domain"/>
    <property type="match status" value="1"/>
</dbReference>
<dbReference type="InterPro" id="IPR016092">
    <property type="entry name" value="ATAP"/>
</dbReference>
<gene>
    <name evidence="2" type="ORF">MNBD_NITROSPINAE01-879</name>
</gene>
<dbReference type="GO" id="GO:0051537">
    <property type="term" value="F:2 iron, 2 sulfur cluster binding"/>
    <property type="evidence" value="ECO:0007669"/>
    <property type="project" value="TreeGrafter"/>
</dbReference>
<accession>A0A3B1CC76</accession>
<dbReference type="NCBIfam" id="TIGR00049">
    <property type="entry name" value="iron-sulfur cluster assembly accessory protein"/>
    <property type="match status" value="1"/>
</dbReference>
<dbReference type="PANTHER" id="PTHR43011:SF1">
    <property type="entry name" value="IRON-SULFUR CLUSTER ASSEMBLY 2 HOMOLOG, MITOCHONDRIAL"/>
    <property type="match status" value="1"/>
</dbReference>
<name>A0A3B1CC76_9ZZZZ</name>
<dbReference type="InterPro" id="IPR000361">
    <property type="entry name" value="ATAP_core_dom"/>
</dbReference>
<dbReference type="GO" id="GO:0016226">
    <property type="term" value="P:iron-sulfur cluster assembly"/>
    <property type="evidence" value="ECO:0007669"/>
    <property type="project" value="InterPro"/>
</dbReference>
<feature type="domain" description="Core" evidence="1">
    <location>
        <begin position="2"/>
        <end position="105"/>
    </location>
</feature>
<dbReference type="GO" id="GO:0051539">
    <property type="term" value="F:4 iron, 4 sulfur cluster binding"/>
    <property type="evidence" value="ECO:0007669"/>
    <property type="project" value="TreeGrafter"/>
</dbReference>
<dbReference type="PANTHER" id="PTHR43011">
    <property type="entry name" value="IRON-SULFUR CLUSTER ASSEMBLY 2 HOMOLOG, MITOCHONDRIAL"/>
    <property type="match status" value="1"/>
</dbReference>
<dbReference type="InterPro" id="IPR035903">
    <property type="entry name" value="HesB-like_dom_sf"/>
</dbReference>
<dbReference type="Gene3D" id="2.60.300.12">
    <property type="entry name" value="HesB-like domain"/>
    <property type="match status" value="1"/>
</dbReference>
<sequence>MVNFTENAAKHIENARKSMKTEGKLVRLAVAGGGCTGRQYQLGFDAENETDIKFITSGLTVLVDERSLEIMGDMEVDFVEDSETGRQFTFKSSEAPVDAVCGCGKDNC</sequence>
<evidence type="ECO:0000259" key="1">
    <source>
        <dbReference type="Pfam" id="PF01521"/>
    </source>
</evidence>
<organism evidence="2">
    <name type="scientific">hydrothermal vent metagenome</name>
    <dbReference type="NCBI Taxonomy" id="652676"/>
    <lineage>
        <taxon>unclassified sequences</taxon>
        <taxon>metagenomes</taxon>
        <taxon>ecological metagenomes</taxon>
    </lineage>
</organism>
<dbReference type="EMBL" id="UOGC01000135">
    <property type="protein sequence ID" value="VAX22283.1"/>
    <property type="molecule type" value="Genomic_DNA"/>
</dbReference>
<protein>
    <recommendedName>
        <fullName evidence="1">Core domain-containing protein</fullName>
    </recommendedName>
</protein>